<evidence type="ECO:0000313" key="2">
    <source>
        <dbReference type="Proteomes" id="UP000253940"/>
    </source>
</evidence>
<dbReference type="EMBL" id="CP031222">
    <property type="protein sequence ID" value="AXI01804.1"/>
    <property type="molecule type" value="Genomic_DNA"/>
</dbReference>
<reference evidence="1 2" key="1">
    <citation type="submission" date="2018-07" db="EMBL/GenBank/DDBJ databases">
        <title>Genome sequencing of Moraxellaceae gen. HYN0046.</title>
        <authorList>
            <person name="Kim M."/>
            <person name="Yi H."/>
        </authorList>
    </citation>
    <scope>NUCLEOTIDE SEQUENCE [LARGE SCALE GENOMIC DNA]</scope>
    <source>
        <strain evidence="1 2">HYN0046</strain>
    </source>
</reference>
<gene>
    <name evidence="1" type="ORF">HYN46_02250</name>
</gene>
<dbReference type="AlphaFoldDB" id="A0A345P3E5"/>
<sequence>MNLNIVSRSVGNTFHIVNSENRLTMSNLVSKVIKAIHNLSLTKAMSFSLAGSKQPRFRRRDLMEFLDKEASD</sequence>
<dbReference type="Proteomes" id="UP000253940">
    <property type="component" value="Chromosome"/>
</dbReference>
<organism evidence="1 2">
    <name type="scientific">Aquirhabdus parva</name>
    <dbReference type="NCBI Taxonomy" id="2283318"/>
    <lineage>
        <taxon>Bacteria</taxon>
        <taxon>Pseudomonadati</taxon>
        <taxon>Pseudomonadota</taxon>
        <taxon>Gammaproteobacteria</taxon>
        <taxon>Moraxellales</taxon>
        <taxon>Moraxellaceae</taxon>
        <taxon>Aquirhabdus</taxon>
    </lineage>
</organism>
<name>A0A345P3E5_9GAMM</name>
<evidence type="ECO:0000313" key="1">
    <source>
        <dbReference type="EMBL" id="AXI01804.1"/>
    </source>
</evidence>
<accession>A0A345P3E5</accession>
<dbReference type="KEGG" id="mbah:HYN46_02250"/>
<keyword evidence="2" id="KW-1185">Reference proteome</keyword>
<protein>
    <submittedName>
        <fullName evidence="1">Uncharacterized protein</fullName>
    </submittedName>
</protein>
<proteinExistence type="predicted"/>